<organism evidence="1 2">
    <name type="scientific">Caerostris extrusa</name>
    <name type="common">Bark spider</name>
    <name type="synonym">Caerostris bankana</name>
    <dbReference type="NCBI Taxonomy" id="172846"/>
    <lineage>
        <taxon>Eukaryota</taxon>
        <taxon>Metazoa</taxon>
        <taxon>Ecdysozoa</taxon>
        <taxon>Arthropoda</taxon>
        <taxon>Chelicerata</taxon>
        <taxon>Arachnida</taxon>
        <taxon>Araneae</taxon>
        <taxon>Araneomorphae</taxon>
        <taxon>Entelegynae</taxon>
        <taxon>Araneoidea</taxon>
        <taxon>Araneidae</taxon>
        <taxon>Caerostris</taxon>
    </lineage>
</organism>
<sequence>MKGQYNSSGITDRFSPLLFSARYKTLGFFHLMRPYIRTTRLWDAALAFPADYYKASWADLSVPLQRNYSAMTKEVFCCNQQKISFHGRERRK</sequence>
<gene>
    <name evidence="1" type="ORF">CEXT_4581</name>
</gene>
<dbReference type="Proteomes" id="UP001054945">
    <property type="component" value="Unassembled WGS sequence"/>
</dbReference>
<protein>
    <submittedName>
        <fullName evidence="1">Uncharacterized protein</fullName>
    </submittedName>
</protein>
<dbReference type="AlphaFoldDB" id="A0AAV4TX30"/>
<keyword evidence="2" id="KW-1185">Reference proteome</keyword>
<evidence type="ECO:0000313" key="1">
    <source>
        <dbReference type="EMBL" id="GIY50845.1"/>
    </source>
</evidence>
<accession>A0AAV4TX30</accession>
<reference evidence="1 2" key="1">
    <citation type="submission" date="2021-06" db="EMBL/GenBank/DDBJ databases">
        <title>Caerostris extrusa draft genome.</title>
        <authorList>
            <person name="Kono N."/>
            <person name="Arakawa K."/>
        </authorList>
    </citation>
    <scope>NUCLEOTIDE SEQUENCE [LARGE SCALE GENOMIC DNA]</scope>
</reference>
<dbReference type="EMBL" id="BPLR01012035">
    <property type="protein sequence ID" value="GIY50845.1"/>
    <property type="molecule type" value="Genomic_DNA"/>
</dbReference>
<proteinExistence type="predicted"/>
<evidence type="ECO:0000313" key="2">
    <source>
        <dbReference type="Proteomes" id="UP001054945"/>
    </source>
</evidence>
<name>A0AAV4TX30_CAEEX</name>
<comment type="caution">
    <text evidence="1">The sequence shown here is derived from an EMBL/GenBank/DDBJ whole genome shotgun (WGS) entry which is preliminary data.</text>
</comment>